<keyword evidence="1" id="KW-0812">Transmembrane</keyword>
<reference evidence="3" key="1">
    <citation type="submission" date="2014-03" db="EMBL/GenBank/DDBJ databases">
        <authorList>
            <person name="Aksoy S."/>
            <person name="Warren W."/>
            <person name="Wilson R.K."/>
        </authorList>
    </citation>
    <scope>NUCLEOTIDE SEQUENCE [LARGE SCALE GENOMIC DNA]</scope>
    <source>
        <strain evidence="3">IAEA</strain>
    </source>
</reference>
<accession>A0A1A9ZC00</accession>
<keyword evidence="3" id="KW-1185">Reference proteome</keyword>
<feature type="transmembrane region" description="Helical" evidence="1">
    <location>
        <begin position="33"/>
        <end position="58"/>
    </location>
</feature>
<organism evidence="2 3">
    <name type="scientific">Glossina pallidipes</name>
    <name type="common">Tsetse fly</name>
    <dbReference type="NCBI Taxonomy" id="7398"/>
    <lineage>
        <taxon>Eukaryota</taxon>
        <taxon>Metazoa</taxon>
        <taxon>Ecdysozoa</taxon>
        <taxon>Arthropoda</taxon>
        <taxon>Hexapoda</taxon>
        <taxon>Insecta</taxon>
        <taxon>Pterygota</taxon>
        <taxon>Neoptera</taxon>
        <taxon>Endopterygota</taxon>
        <taxon>Diptera</taxon>
        <taxon>Brachycera</taxon>
        <taxon>Muscomorpha</taxon>
        <taxon>Hippoboscoidea</taxon>
        <taxon>Glossinidae</taxon>
        <taxon>Glossina</taxon>
    </lineage>
</organism>
<dbReference type="VEuPathDB" id="VectorBase:GPAI010049"/>
<evidence type="ECO:0000313" key="3">
    <source>
        <dbReference type="Proteomes" id="UP000092445"/>
    </source>
</evidence>
<keyword evidence="1" id="KW-1133">Transmembrane helix</keyword>
<name>A0A1A9ZC00_GLOPL</name>
<reference evidence="2" key="2">
    <citation type="submission" date="2020-05" db="UniProtKB">
        <authorList>
            <consortium name="EnsemblMetazoa"/>
        </authorList>
    </citation>
    <scope>IDENTIFICATION</scope>
    <source>
        <strain evidence="2">IAEA</strain>
    </source>
</reference>
<evidence type="ECO:0000256" key="1">
    <source>
        <dbReference type="SAM" id="Phobius"/>
    </source>
</evidence>
<dbReference type="AlphaFoldDB" id="A0A1A9ZC00"/>
<evidence type="ECO:0000313" key="2">
    <source>
        <dbReference type="EnsemblMetazoa" id="GPAI010049-PA"/>
    </source>
</evidence>
<protein>
    <submittedName>
        <fullName evidence="2">Uncharacterized protein</fullName>
    </submittedName>
</protein>
<sequence length="141" mass="16348">MYTSDIFHRYACIMSVRQVTTKERKLHDSSRAFLLRLGILAVRGIMTAVCLPAMQYFILSAMKQKAELEGWINIIVIEMYLYPVRLKEFNQSLHHKVYITSKKPIMKEVDGKKKFIIREEKPTVFQNIAQLVDVTVVAAVI</sequence>
<keyword evidence="1" id="KW-0472">Membrane</keyword>
<proteinExistence type="predicted"/>
<dbReference type="Proteomes" id="UP000092445">
    <property type="component" value="Unassembled WGS sequence"/>
</dbReference>
<dbReference type="EnsemblMetazoa" id="GPAI010049-RA">
    <property type="protein sequence ID" value="GPAI010049-PA"/>
    <property type="gene ID" value="GPAI010049"/>
</dbReference>